<protein>
    <submittedName>
        <fullName evidence="6">TetR family transcriptional regulator</fullName>
    </submittedName>
</protein>
<sequence>MARPRGFDEETAVHRATDVFWRKGFHATSTRDLGEALELNPSSLYRTFGDKRRLFLRTLDHYRATESSDGCQRFRNANPTMDGLTDAVAAVALGSDAQAPDPAGCFVVNTAAEMGGTDPDIARRTETAFDLTRAGLADLLTRMRDSGEIPVEADPHKLTDLLFTLILGWRLRARAGHAPRDIRSSIEHAIGLLG</sequence>
<feature type="domain" description="HTH tetR-type" evidence="4">
    <location>
        <begin position="15"/>
        <end position="57"/>
    </location>
</feature>
<dbReference type="RefSeq" id="WP_106182216.1">
    <property type="nucleotide sequence ID" value="NZ_PVNH01000014.1"/>
</dbReference>
<evidence type="ECO:0000313" key="7">
    <source>
        <dbReference type="Proteomes" id="UP000238362"/>
    </source>
</evidence>
<dbReference type="GO" id="GO:0003677">
    <property type="term" value="F:DNA binding"/>
    <property type="evidence" value="ECO:0007669"/>
    <property type="project" value="UniProtKB-KW"/>
</dbReference>
<dbReference type="Proteomes" id="UP000238362">
    <property type="component" value="Unassembled WGS sequence"/>
</dbReference>
<dbReference type="InterPro" id="IPR011075">
    <property type="entry name" value="TetR_C"/>
</dbReference>
<evidence type="ECO:0000256" key="2">
    <source>
        <dbReference type="ARBA" id="ARBA00023125"/>
    </source>
</evidence>
<dbReference type="SUPFAM" id="SSF48498">
    <property type="entry name" value="Tetracyclin repressor-like, C-terminal domain"/>
    <property type="match status" value="1"/>
</dbReference>
<evidence type="ECO:0000259" key="4">
    <source>
        <dbReference type="Pfam" id="PF00440"/>
    </source>
</evidence>
<keyword evidence="3" id="KW-0804">Transcription</keyword>
<dbReference type="Gene3D" id="1.10.10.60">
    <property type="entry name" value="Homeodomain-like"/>
    <property type="match status" value="1"/>
</dbReference>
<feature type="domain" description="Tetracyclin repressor-like C-terminal" evidence="5">
    <location>
        <begin position="87"/>
        <end position="186"/>
    </location>
</feature>
<gene>
    <name evidence="6" type="ORF">B0I33_11499</name>
</gene>
<evidence type="ECO:0000256" key="3">
    <source>
        <dbReference type="ARBA" id="ARBA00023163"/>
    </source>
</evidence>
<accession>A0A2T0LL14</accession>
<dbReference type="AlphaFoldDB" id="A0A2T0LL14"/>
<name>A0A2T0LL14_9PSEU</name>
<dbReference type="PANTHER" id="PTHR47506:SF1">
    <property type="entry name" value="HTH-TYPE TRANSCRIPTIONAL REGULATOR YJDC"/>
    <property type="match status" value="1"/>
</dbReference>
<evidence type="ECO:0000256" key="1">
    <source>
        <dbReference type="ARBA" id="ARBA00023015"/>
    </source>
</evidence>
<dbReference type="InterPro" id="IPR009057">
    <property type="entry name" value="Homeodomain-like_sf"/>
</dbReference>
<dbReference type="Pfam" id="PF16925">
    <property type="entry name" value="TetR_C_13"/>
    <property type="match status" value="1"/>
</dbReference>
<keyword evidence="1" id="KW-0805">Transcription regulation</keyword>
<dbReference type="InterPro" id="IPR036271">
    <property type="entry name" value="Tet_transcr_reg_TetR-rel_C_sf"/>
</dbReference>
<organism evidence="6 7">
    <name type="scientific">Prauserella shujinwangii</name>
    <dbReference type="NCBI Taxonomy" id="1453103"/>
    <lineage>
        <taxon>Bacteria</taxon>
        <taxon>Bacillati</taxon>
        <taxon>Actinomycetota</taxon>
        <taxon>Actinomycetes</taxon>
        <taxon>Pseudonocardiales</taxon>
        <taxon>Pseudonocardiaceae</taxon>
        <taxon>Prauserella</taxon>
    </lineage>
</organism>
<dbReference type="PANTHER" id="PTHR47506">
    <property type="entry name" value="TRANSCRIPTIONAL REGULATORY PROTEIN"/>
    <property type="match status" value="1"/>
</dbReference>
<keyword evidence="2" id="KW-0238">DNA-binding</keyword>
<dbReference type="InterPro" id="IPR001647">
    <property type="entry name" value="HTH_TetR"/>
</dbReference>
<evidence type="ECO:0000259" key="5">
    <source>
        <dbReference type="Pfam" id="PF16925"/>
    </source>
</evidence>
<keyword evidence="7" id="KW-1185">Reference proteome</keyword>
<evidence type="ECO:0000313" key="6">
    <source>
        <dbReference type="EMBL" id="PRX43638.1"/>
    </source>
</evidence>
<proteinExistence type="predicted"/>
<dbReference type="SUPFAM" id="SSF46689">
    <property type="entry name" value="Homeodomain-like"/>
    <property type="match status" value="1"/>
</dbReference>
<dbReference type="OrthoDB" id="9805134at2"/>
<dbReference type="EMBL" id="PVNH01000014">
    <property type="protein sequence ID" value="PRX43638.1"/>
    <property type="molecule type" value="Genomic_DNA"/>
</dbReference>
<dbReference type="Gene3D" id="1.10.357.10">
    <property type="entry name" value="Tetracycline Repressor, domain 2"/>
    <property type="match status" value="1"/>
</dbReference>
<comment type="caution">
    <text evidence="6">The sequence shown here is derived from an EMBL/GenBank/DDBJ whole genome shotgun (WGS) entry which is preliminary data.</text>
</comment>
<dbReference type="Pfam" id="PF00440">
    <property type="entry name" value="TetR_N"/>
    <property type="match status" value="1"/>
</dbReference>
<reference evidence="6 7" key="1">
    <citation type="submission" date="2018-03" db="EMBL/GenBank/DDBJ databases">
        <title>Genomic Encyclopedia of Type Strains, Phase III (KMG-III): the genomes of soil and plant-associated and newly described type strains.</title>
        <authorList>
            <person name="Whitman W."/>
        </authorList>
    </citation>
    <scope>NUCLEOTIDE SEQUENCE [LARGE SCALE GENOMIC DNA]</scope>
    <source>
        <strain evidence="6 7">CGMCC 4.7125</strain>
    </source>
</reference>